<dbReference type="InterPro" id="IPR026444">
    <property type="entry name" value="Secre_tail"/>
</dbReference>
<comment type="caution">
    <text evidence="2">The sequence shown here is derived from an EMBL/GenBank/DDBJ whole genome shotgun (WGS) entry which is preliminary data.</text>
</comment>
<gene>
    <name evidence="2" type="ORF">QHT84_04910</name>
</gene>
<dbReference type="Proteomes" id="UP001230035">
    <property type="component" value="Unassembled WGS sequence"/>
</dbReference>
<accession>A0ABT6XNT3</accession>
<keyword evidence="1" id="KW-0732">Signal</keyword>
<keyword evidence="3" id="KW-1185">Reference proteome</keyword>
<evidence type="ECO:0000256" key="1">
    <source>
        <dbReference type="ARBA" id="ARBA00022729"/>
    </source>
</evidence>
<dbReference type="InterPro" id="IPR011047">
    <property type="entry name" value="Quinoprotein_ADH-like_sf"/>
</dbReference>
<evidence type="ECO:0000313" key="3">
    <source>
        <dbReference type="Proteomes" id="UP001230035"/>
    </source>
</evidence>
<dbReference type="NCBIfam" id="TIGR04183">
    <property type="entry name" value="Por_Secre_tail"/>
    <property type="match status" value="1"/>
</dbReference>
<proteinExistence type="predicted"/>
<dbReference type="SUPFAM" id="SSF50998">
    <property type="entry name" value="Quinoprotein alcohol dehydrogenase-like"/>
    <property type="match status" value="1"/>
</dbReference>
<sequence length="395" mass="43798">MSKVITKTIVAIVLLVFGKAKAQQWELVTSLPETEFTAIHTFNGRLYAATENKLYATTDGSNWQVENIHPVAITPSCITVYNNVLYVGTMADGVYFRNLSSGVWQHALMGLHISTFTEHEGRLHLCSQGSGVWRNMSGTWNNMTYNLPTYSYTVNKIISQDGKLLAFAGANGTFYRFDPTTLKWIEDYYSNGYQPGLSADDAVSYNGTILMARGNRLLRSEDTGDNWISDNIGLINGISRFLYPGAQYMYALTLDPSTNHTYFQKRNLTSSSQTSWGNFNEELPFYSYAMAEFNNKMYIASGQGVFVKATGSLGVENPTQSVRVTLAPNPTANGIIYCTADSIIDKIEVYDTNGRRILTQNGSSASESVTLPSKGLFLIKMETEGQIITKKAIVQ</sequence>
<protein>
    <submittedName>
        <fullName evidence="2">T9SS type A sorting domain-containing protein</fullName>
    </submittedName>
</protein>
<evidence type="ECO:0000313" key="2">
    <source>
        <dbReference type="EMBL" id="MDI9256749.1"/>
    </source>
</evidence>
<dbReference type="EMBL" id="JASGBP010000002">
    <property type="protein sequence ID" value="MDI9256749.1"/>
    <property type="molecule type" value="Genomic_DNA"/>
</dbReference>
<dbReference type="Gene3D" id="2.130.10.10">
    <property type="entry name" value="YVTN repeat-like/Quinoprotein amine dehydrogenase"/>
    <property type="match status" value="1"/>
</dbReference>
<organism evidence="2 3">
    <name type="scientific">Flavobacterium sedimenticola</name>
    <dbReference type="NCBI Taxonomy" id="3043286"/>
    <lineage>
        <taxon>Bacteria</taxon>
        <taxon>Pseudomonadati</taxon>
        <taxon>Bacteroidota</taxon>
        <taxon>Flavobacteriia</taxon>
        <taxon>Flavobacteriales</taxon>
        <taxon>Flavobacteriaceae</taxon>
        <taxon>Flavobacterium</taxon>
    </lineage>
</organism>
<dbReference type="RefSeq" id="WP_283238436.1">
    <property type="nucleotide sequence ID" value="NZ_JASGBP010000002.1"/>
</dbReference>
<dbReference type="InterPro" id="IPR015943">
    <property type="entry name" value="WD40/YVTN_repeat-like_dom_sf"/>
</dbReference>
<name>A0ABT6XNT3_9FLAO</name>
<reference evidence="2 3" key="1">
    <citation type="submission" date="2023-05" db="EMBL/GenBank/DDBJ databases">
        <title>Flavobacterium sedimenti sp. nov., isolated from the sediment.</title>
        <authorList>
            <person name="Wu N."/>
        </authorList>
    </citation>
    <scope>NUCLEOTIDE SEQUENCE [LARGE SCALE GENOMIC DNA]</scope>
    <source>
        <strain evidence="2 3">YZ-48</strain>
    </source>
</reference>